<comment type="caution">
    <text evidence="1">The sequence shown here is derived from an EMBL/GenBank/DDBJ whole genome shotgun (WGS) entry which is preliminary data.</text>
</comment>
<reference evidence="1 2" key="1">
    <citation type="submission" date="2020-08" db="EMBL/GenBank/DDBJ databases">
        <title>Genomic Encyclopedia of Type Strains, Phase IV (KMG-IV): sequencing the most valuable type-strain genomes for metagenomic binning, comparative biology and taxonomic classification.</title>
        <authorList>
            <person name="Goeker M."/>
        </authorList>
    </citation>
    <scope>NUCLEOTIDE SEQUENCE [LARGE SCALE GENOMIC DNA]</scope>
    <source>
        <strain evidence="1 2">DSM 26189</strain>
    </source>
</reference>
<dbReference type="Pfam" id="PF09998">
    <property type="entry name" value="DUF2239"/>
    <property type="match status" value="1"/>
</dbReference>
<proteinExistence type="predicted"/>
<name>A0A7W6BRU9_9SPHN</name>
<sequence length="176" mass="19145">MTTYLTAFDGEKRVAGGTEEEMRVVLRAMGPKAAQVLLFDDDTGRQTDIDLREEADRASQARMRGRPALGVKAREVTLLPRHWEWLARQPGGASVTLRKLVEAASRADDAGAAARRAMDAAYAFSTAMAGNCPDYEEAMRALYAGRGGDFARITARWPADIGEHARTLAAPAFTTE</sequence>
<dbReference type="Proteomes" id="UP000571950">
    <property type="component" value="Unassembled WGS sequence"/>
</dbReference>
<dbReference type="RefSeq" id="WP_188072135.1">
    <property type="nucleotide sequence ID" value="NZ_BSPS01000064.1"/>
</dbReference>
<protein>
    <recommendedName>
        <fullName evidence="3">DUF2239 family protein</fullName>
    </recommendedName>
</protein>
<accession>A0A7W6BRU9</accession>
<evidence type="ECO:0008006" key="3">
    <source>
        <dbReference type="Google" id="ProtNLM"/>
    </source>
</evidence>
<dbReference type="EMBL" id="JACIDT010000007">
    <property type="protein sequence ID" value="MBB3926634.1"/>
    <property type="molecule type" value="Genomic_DNA"/>
</dbReference>
<dbReference type="InterPro" id="IPR018715">
    <property type="entry name" value="DUF2239"/>
</dbReference>
<organism evidence="1 2">
    <name type="scientific">Sphingobium jiangsuense</name>
    <dbReference type="NCBI Taxonomy" id="870476"/>
    <lineage>
        <taxon>Bacteria</taxon>
        <taxon>Pseudomonadati</taxon>
        <taxon>Pseudomonadota</taxon>
        <taxon>Alphaproteobacteria</taxon>
        <taxon>Sphingomonadales</taxon>
        <taxon>Sphingomonadaceae</taxon>
        <taxon>Sphingobium</taxon>
    </lineage>
</organism>
<keyword evidence="2" id="KW-1185">Reference proteome</keyword>
<dbReference type="AlphaFoldDB" id="A0A7W6BRU9"/>
<evidence type="ECO:0000313" key="1">
    <source>
        <dbReference type="EMBL" id="MBB3926634.1"/>
    </source>
</evidence>
<evidence type="ECO:0000313" key="2">
    <source>
        <dbReference type="Proteomes" id="UP000571950"/>
    </source>
</evidence>
<gene>
    <name evidence="1" type="ORF">GGR43_002354</name>
</gene>